<keyword evidence="4" id="KW-1185">Reference proteome</keyword>
<organism evidence="3 4">
    <name type="scientific">Ephemerocybe angulata</name>
    <dbReference type="NCBI Taxonomy" id="980116"/>
    <lineage>
        <taxon>Eukaryota</taxon>
        <taxon>Fungi</taxon>
        <taxon>Dikarya</taxon>
        <taxon>Basidiomycota</taxon>
        <taxon>Agaricomycotina</taxon>
        <taxon>Agaricomycetes</taxon>
        <taxon>Agaricomycetidae</taxon>
        <taxon>Agaricales</taxon>
        <taxon>Agaricineae</taxon>
        <taxon>Psathyrellaceae</taxon>
        <taxon>Ephemerocybe</taxon>
    </lineage>
</organism>
<evidence type="ECO:0000256" key="1">
    <source>
        <dbReference type="SAM" id="Coils"/>
    </source>
</evidence>
<comment type="caution">
    <text evidence="3">The sequence shown here is derived from an EMBL/GenBank/DDBJ whole genome shotgun (WGS) entry which is preliminary data.</text>
</comment>
<dbReference type="Proteomes" id="UP000541558">
    <property type="component" value="Unassembled WGS sequence"/>
</dbReference>
<accession>A0A8H5F603</accession>
<feature type="compositionally biased region" description="Polar residues" evidence="2">
    <location>
        <begin position="187"/>
        <end position="197"/>
    </location>
</feature>
<keyword evidence="1" id="KW-0175">Coiled coil</keyword>
<evidence type="ECO:0000256" key="2">
    <source>
        <dbReference type="SAM" id="MobiDB-lite"/>
    </source>
</evidence>
<dbReference type="AlphaFoldDB" id="A0A8H5F603"/>
<feature type="compositionally biased region" description="Polar residues" evidence="2">
    <location>
        <begin position="95"/>
        <end position="133"/>
    </location>
</feature>
<feature type="coiled-coil region" evidence="1">
    <location>
        <begin position="373"/>
        <end position="400"/>
    </location>
</feature>
<feature type="region of interest" description="Disordered" evidence="2">
    <location>
        <begin position="78"/>
        <end position="133"/>
    </location>
</feature>
<reference evidence="3 4" key="1">
    <citation type="journal article" date="2020" name="ISME J.">
        <title>Uncovering the hidden diversity of litter-decomposition mechanisms in mushroom-forming fungi.</title>
        <authorList>
            <person name="Floudas D."/>
            <person name="Bentzer J."/>
            <person name="Ahren D."/>
            <person name="Johansson T."/>
            <person name="Persson P."/>
            <person name="Tunlid A."/>
        </authorList>
    </citation>
    <scope>NUCLEOTIDE SEQUENCE [LARGE SCALE GENOMIC DNA]</scope>
    <source>
        <strain evidence="3 4">CBS 175.51</strain>
    </source>
</reference>
<name>A0A8H5F603_9AGAR</name>
<dbReference type="PANTHER" id="PTHR40130">
    <property type="entry name" value="EXPRESSED PROTEIN"/>
    <property type="match status" value="1"/>
</dbReference>
<dbReference type="EMBL" id="JAACJK010000164">
    <property type="protein sequence ID" value="KAF5324941.1"/>
    <property type="molecule type" value="Genomic_DNA"/>
</dbReference>
<dbReference type="OrthoDB" id="3197614at2759"/>
<feature type="region of interest" description="Disordered" evidence="2">
    <location>
        <begin position="415"/>
        <end position="451"/>
    </location>
</feature>
<dbReference type="PANTHER" id="PTHR40130:SF1">
    <property type="entry name" value="SPINDLE POLE BODY-ASSOCIATED PROTEIN CUT12 DOMAIN-CONTAINING PROTEIN"/>
    <property type="match status" value="1"/>
</dbReference>
<gene>
    <name evidence="3" type="ORF">D9611_004350</name>
</gene>
<feature type="compositionally biased region" description="Acidic residues" evidence="2">
    <location>
        <begin position="439"/>
        <end position="451"/>
    </location>
</feature>
<feature type="compositionally biased region" description="Low complexity" evidence="2">
    <location>
        <begin position="238"/>
        <end position="248"/>
    </location>
</feature>
<evidence type="ECO:0000313" key="4">
    <source>
        <dbReference type="Proteomes" id="UP000541558"/>
    </source>
</evidence>
<sequence>MPPPIEMPMNTANQHAASAEEYVSRGLIVLAAEEHSKASEALLAAIERSHDESAKRTLRLLYNKHCKERDDLYRRIEKLKSDGKDPNLPQKSERPSTYSNSRPNSQPAPPSSFQGNPHTPQFTQPQSRLMSDSSNTVDESFMVLGGQRSDPGDAFNQFWSAMQGMLDNLSQPVAFATAPLGPEVIPSENNASGSQTPPLVHGRRDSSLSSDTDNDEHMLSGWARRIGITSSRERTKSKSSAVKPKAVSQAPKSGSSSMEEFGDGDDFLEEVDDLSGSFCLIPSGSEPAALRKENAQLKAEAAAMAERLSATEKLLRLRKDQDMQLRNSIFEAQRAISASGILPRVPPGGDINFLNFNKAAVPVPIPSLNAGREAQYSRRIQELEAELRAVRAENEKNKLMITKFRERWEKLKESAKRKKEAKAVADGSAPGVKDRIVEEPEAEEELDGTGG</sequence>
<evidence type="ECO:0000313" key="3">
    <source>
        <dbReference type="EMBL" id="KAF5324941.1"/>
    </source>
</evidence>
<protein>
    <recommendedName>
        <fullName evidence="5">MIT domain-containing protein</fullName>
    </recommendedName>
</protein>
<feature type="region of interest" description="Disordered" evidence="2">
    <location>
        <begin position="184"/>
        <end position="264"/>
    </location>
</feature>
<dbReference type="Gene3D" id="1.20.58.80">
    <property type="entry name" value="Phosphotransferase system, lactose/cellobiose-type IIA subunit"/>
    <property type="match status" value="1"/>
</dbReference>
<evidence type="ECO:0008006" key="5">
    <source>
        <dbReference type="Google" id="ProtNLM"/>
    </source>
</evidence>
<proteinExistence type="predicted"/>